<keyword evidence="4" id="KW-1185">Reference proteome</keyword>
<proteinExistence type="predicted"/>
<reference evidence="3 4" key="1">
    <citation type="submission" date="2020-03" db="EMBL/GenBank/DDBJ databases">
        <title>Sequencing the genomes of 1000 actinobacteria strains.</title>
        <authorList>
            <person name="Klenk H.-P."/>
        </authorList>
    </citation>
    <scope>NUCLEOTIDE SEQUENCE [LARGE SCALE GENOMIC DNA]</scope>
    <source>
        <strain evidence="3 4">DSM 45668</strain>
    </source>
</reference>
<dbReference type="RefSeq" id="WP_208400103.1">
    <property type="nucleotide sequence ID" value="NZ_JAANOU010000001.1"/>
</dbReference>
<comment type="caution">
    <text evidence="3">The sequence shown here is derived from an EMBL/GenBank/DDBJ whole genome shotgun (WGS) entry which is preliminary data.</text>
</comment>
<feature type="transmembrane region" description="Helical" evidence="2">
    <location>
        <begin position="166"/>
        <end position="185"/>
    </location>
</feature>
<evidence type="ECO:0000256" key="1">
    <source>
        <dbReference type="SAM" id="MobiDB-lite"/>
    </source>
</evidence>
<feature type="transmembrane region" description="Helical" evidence="2">
    <location>
        <begin position="44"/>
        <end position="64"/>
    </location>
</feature>
<dbReference type="Pfam" id="PF14015">
    <property type="entry name" value="DUF4231"/>
    <property type="match status" value="1"/>
</dbReference>
<name>A0ABX0SSY7_9PSEU</name>
<organism evidence="3 4">
    <name type="scientific">Amycolatopsis viridis</name>
    <dbReference type="NCBI Taxonomy" id="185678"/>
    <lineage>
        <taxon>Bacteria</taxon>
        <taxon>Bacillati</taxon>
        <taxon>Actinomycetota</taxon>
        <taxon>Actinomycetes</taxon>
        <taxon>Pseudonocardiales</taxon>
        <taxon>Pseudonocardiaceae</taxon>
        <taxon>Amycolatopsis</taxon>
    </lineage>
</organism>
<dbReference type="Proteomes" id="UP000754495">
    <property type="component" value="Unassembled WGS sequence"/>
</dbReference>
<dbReference type="InterPro" id="IPR025325">
    <property type="entry name" value="DUF4231"/>
</dbReference>
<feature type="transmembrane region" description="Helical" evidence="2">
    <location>
        <begin position="191"/>
        <end position="212"/>
    </location>
</feature>
<protein>
    <recommendedName>
        <fullName evidence="5">DUF4231 domain-containing protein</fullName>
    </recommendedName>
</protein>
<evidence type="ECO:0000256" key="2">
    <source>
        <dbReference type="SAM" id="Phobius"/>
    </source>
</evidence>
<evidence type="ECO:0000313" key="4">
    <source>
        <dbReference type="Proteomes" id="UP000754495"/>
    </source>
</evidence>
<keyword evidence="2" id="KW-1133">Transmembrane helix</keyword>
<evidence type="ECO:0008006" key="5">
    <source>
        <dbReference type="Google" id="ProtNLM"/>
    </source>
</evidence>
<feature type="transmembrane region" description="Helical" evidence="2">
    <location>
        <begin position="70"/>
        <end position="93"/>
    </location>
</feature>
<dbReference type="NCBIfam" id="NF033634">
    <property type="entry name" value="SLATT_1"/>
    <property type="match status" value="1"/>
</dbReference>
<keyword evidence="2" id="KW-0812">Transmembrane</keyword>
<feature type="region of interest" description="Disordered" evidence="1">
    <location>
        <begin position="263"/>
        <end position="285"/>
    </location>
</feature>
<sequence length="285" mass="32502">MTPEEFVEAQERARAANVQLLEIDSQIRQFEFEVRYARRRRRRAVLSCVFGPALLLVFYVMYWLPLSSSLLSAILIPGIPVSLGCCCAAYHLLKNPGGLPVGDSKMRRSAEESELEIAKLRDTRKLKIADGTFPQKTRRIIYKDDAFKEIEKLRADSNRYRRINNAFQGILIVGSLAATAASGVASGEQGVRWAVLGVSLAVGIASGFMGYYKYKERSFYLQQTADSIEHEWEAFEVGVGRYKYCDTEEIALREFVEEVHRLKSEQRKREQNLEQPPEARDAHER</sequence>
<gene>
    <name evidence="3" type="ORF">FHX46_002193</name>
</gene>
<keyword evidence="2" id="KW-0472">Membrane</keyword>
<accession>A0ABX0SSY7</accession>
<evidence type="ECO:0000313" key="3">
    <source>
        <dbReference type="EMBL" id="NIH79663.1"/>
    </source>
</evidence>
<dbReference type="EMBL" id="JAANOU010000001">
    <property type="protein sequence ID" value="NIH79663.1"/>
    <property type="molecule type" value="Genomic_DNA"/>
</dbReference>